<accession>A0A5P9JVX6</accession>
<protein>
    <submittedName>
        <fullName evidence="2">DUF4345 domain-containing protein</fullName>
    </submittedName>
</protein>
<dbReference type="KEGG" id="mico:GDR74_08455"/>
<keyword evidence="1" id="KW-0812">Transmembrane</keyword>
<dbReference type="Proteomes" id="UP000325614">
    <property type="component" value="Chromosome"/>
</dbReference>
<dbReference type="EMBL" id="CP045423">
    <property type="protein sequence ID" value="QFU16251.1"/>
    <property type="molecule type" value="Genomic_DNA"/>
</dbReference>
<name>A0A5P9JVX6_9HYPH</name>
<evidence type="ECO:0000313" key="2">
    <source>
        <dbReference type="EMBL" id="QFU16251.1"/>
    </source>
</evidence>
<feature type="transmembrane region" description="Helical" evidence="1">
    <location>
        <begin position="45"/>
        <end position="64"/>
    </location>
</feature>
<dbReference type="InterPro" id="IPR025597">
    <property type="entry name" value="DUF4345"/>
</dbReference>
<organism evidence="2 3">
    <name type="scientific">Microvirga thermotolerans</name>
    <dbReference type="NCBI Taxonomy" id="2651334"/>
    <lineage>
        <taxon>Bacteria</taxon>
        <taxon>Pseudomonadati</taxon>
        <taxon>Pseudomonadota</taxon>
        <taxon>Alphaproteobacteria</taxon>
        <taxon>Hyphomicrobiales</taxon>
        <taxon>Methylobacteriaceae</taxon>
        <taxon>Microvirga</taxon>
    </lineage>
</organism>
<sequence length="134" mass="14346">MEKERRLLQQAVAILAILPVAIGLYGVLFGQALTGDAVSISAESHFRFLSALLLGIGLCFWSTVPGIEAKTGRFRLLTLLVAVGGLGRLVGLMLTGLPSLFMLGGLFLELVVTPALCLWQTRVANRYAEEFGVA</sequence>
<keyword evidence="1" id="KW-0472">Membrane</keyword>
<proteinExistence type="predicted"/>
<reference evidence="2 3" key="1">
    <citation type="submission" date="2019-10" db="EMBL/GenBank/DDBJ databases">
        <title>Isolation, Identification of Microvirga thermotolerans HR1, a novel thermophilic bacterium and Comparative Genomics of the genus Microvirga.</title>
        <authorList>
            <person name="Li J."/>
            <person name="Zhang W."/>
            <person name="Lin M."/>
            <person name="Wang J."/>
        </authorList>
    </citation>
    <scope>NUCLEOTIDE SEQUENCE [LARGE SCALE GENOMIC DNA]</scope>
    <source>
        <strain evidence="2 3">HR1</strain>
    </source>
</reference>
<feature type="transmembrane region" description="Helical" evidence="1">
    <location>
        <begin position="76"/>
        <end position="94"/>
    </location>
</feature>
<feature type="transmembrane region" description="Helical" evidence="1">
    <location>
        <begin position="100"/>
        <end position="119"/>
    </location>
</feature>
<dbReference type="RefSeq" id="WP_152585895.1">
    <property type="nucleotide sequence ID" value="NZ_CP045423.1"/>
</dbReference>
<keyword evidence="1" id="KW-1133">Transmembrane helix</keyword>
<evidence type="ECO:0000256" key="1">
    <source>
        <dbReference type="SAM" id="Phobius"/>
    </source>
</evidence>
<dbReference type="Pfam" id="PF14248">
    <property type="entry name" value="DUF4345"/>
    <property type="match status" value="1"/>
</dbReference>
<gene>
    <name evidence="2" type="ORF">GDR74_08455</name>
</gene>
<dbReference type="AlphaFoldDB" id="A0A5P9JVX6"/>
<evidence type="ECO:0000313" key="3">
    <source>
        <dbReference type="Proteomes" id="UP000325614"/>
    </source>
</evidence>
<keyword evidence="3" id="KW-1185">Reference proteome</keyword>
<feature type="transmembrane region" description="Helical" evidence="1">
    <location>
        <begin position="12"/>
        <end position="33"/>
    </location>
</feature>